<dbReference type="GO" id="GO:0008270">
    <property type="term" value="F:zinc ion binding"/>
    <property type="evidence" value="ECO:0007669"/>
    <property type="project" value="UniProtKB-KW"/>
</dbReference>
<evidence type="ECO:0000256" key="4">
    <source>
        <dbReference type="ARBA" id="ARBA00022833"/>
    </source>
</evidence>
<protein>
    <submittedName>
        <fullName evidence="10">Asx homology domain protein</fullName>
    </submittedName>
</protein>
<dbReference type="GO" id="GO:0005634">
    <property type="term" value="C:nucleus"/>
    <property type="evidence" value="ECO:0007669"/>
    <property type="project" value="UniProtKB-SubCell"/>
</dbReference>
<evidence type="ECO:0000259" key="9">
    <source>
        <dbReference type="PROSITE" id="PS51916"/>
    </source>
</evidence>
<evidence type="ECO:0000256" key="8">
    <source>
        <dbReference type="SAM" id="MobiDB-lite"/>
    </source>
</evidence>
<keyword evidence="2" id="KW-0479">Metal-binding</keyword>
<evidence type="ECO:0000256" key="7">
    <source>
        <dbReference type="ARBA" id="ARBA00023242"/>
    </source>
</evidence>
<dbReference type="OrthoDB" id="2289918at2759"/>
<dbReference type="AlphaFoldDB" id="A0A0F0I9E6"/>
<gene>
    <name evidence="10" type="ORF">P875_00138212</name>
</gene>
<comment type="subcellular location">
    <subcellularLocation>
        <location evidence="1">Nucleus</location>
    </subcellularLocation>
</comment>
<dbReference type="InterPro" id="IPR044867">
    <property type="entry name" value="DEUBAD_dom"/>
</dbReference>
<dbReference type="STRING" id="1403190.A0A0F0I9E6"/>
<evidence type="ECO:0000256" key="3">
    <source>
        <dbReference type="ARBA" id="ARBA00022771"/>
    </source>
</evidence>
<proteinExistence type="predicted"/>
<evidence type="ECO:0000313" key="10">
    <source>
        <dbReference type="EMBL" id="KJK64364.1"/>
    </source>
</evidence>
<evidence type="ECO:0000256" key="1">
    <source>
        <dbReference type="ARBA" id="ARBA00004123"/>
    </source>
</evidence>
<comment type="caution">
    <text evidence="10">The sequence shown here is derived from an EMBL/GenBank/DDBJ whole genome shotgun (WGS) entry which is preliminary data.</text>
</comment>
<evidence type="ECO:0000256" key="5">
    <source>
        <dbReference type="ARBA" id="ARBA00023015"/>
    </source>
</evidence>
<keyword evidence="7" id="KW-0539">Nucleus</keyword>
<feature type="compositionally biased region" description="Polar residues" evidence="8">
    <location>
        <begin position="13"/>
        <end position="26"/>
    </location>
</feature>
<sequence>MARKRKAVDNGKTRTQPTRRCSSTAKTADPKDVGESHVAMSSSNNKQPKRNPKRAAKDPWAEDKLMTSTSSNLIYLDLVKLLAKPEAWNCLEESEKREILDLLPEDLYSNLDPSPDDPGAKIPPLPEEFLRYSNNWRDGIRHFQLDLQNGRYDPVWLRQAGEAMQQRADGKFDKFKEEEFEQFWGQKQKMDKRLAAGQSSQVKLSTLISNGVVLVGDVWKYSRAFKKGNLLVEKEARIVDIQDGRLTFELPLGQRVFLPAPQSSPLKDPQVLVIGEIEKSEVVTTTTAEIEQDRAVETSAGMHLDTNPTEEAGSSNKRKSEIQMEPRKRGRGRRHQVQTPEDVEVDQVTASTEVTRPTQVTVEVTNPPPTVANMNPSVMIQTTTTEHDDQNLEIVSEQPSATVDDALPRLPIVEGTSEEPGIIMVSGITGPNAIAMKILEVDGRSGKVPSGNAWKDFRAYRNNQDMGSLWEVRQAWFLRNKSLVN</sequence>
<feature type="region of interest" description="Disordered" evidence="8">
    <location>
        <begin position="291"/>
        <end position="341"/>
    </location>
</feature>
<feature type="compositionally biased region" description="Basic and acidic residues" evidence="8">
    <location>
        <begin position="318"/>
        <end position="327"/>
    </location>
</feature>
<dbReference type="InterPro" id="IPR028020">
    <property type="entry name" value="ASX_DEUBAD_dom"/>
</dbReference>
<evidence type="ECO:0000256" key="2">
    <source>
        <dbReference type="ARBA" id="ARBA00022723"/>
    </source>
</evidence>
<reference evidence="10 11" key="1">
    <citation type="submission" date="2015-02" db="EMBL/GenBank/DDBJ databases">
        <title>Draft genome sequence of Aspergillus parasiticus SU-1.</title>
        <authorList>
            <person name="Yu J."/>
            <person name="Fedorova N."/>
            <person name="Yin Y."/>
            <person name="Losada L."/>
            <person name="Zafar N."/>
            <person name="Taujale R."/>
            <person name="Ehrlich K.C."/>
            <person name="Bhatnagar D."/>
            <person name="Cleveland T.E."/>
            <person name="Bennett J.W."/>
            <person name="Nierman W.C."/>
        </authorList>
    </citation>
    <scope>NUCLEOTIDE SEQUENCE [LARGE SCALE GENOMIC DNA]</scope>
    <source>
        <strain evidence="11">ATCC 56775 / NRRL 5862 / SRRC 143 / SU-1</strain>
    </source>
</reference>
<keyword evidence="5" id="KW-0805">Transcription regulation</keyword>
<name>A0A0F0I9E6_ASPPU</name>
<feature type="region of interest" description="Disordered" evidence="8">
    <location>
        <begin position="1"/>
        <end position="63"/>
    </location>
</feature>
<dbReference type="EMBL" id="JZEE01000515">
    <property type="protein sequence ID" value="KJK64364.1"/>
    <property type="molecule type" value="Genomic_DNA"/>
</dbReference>
<feature type="compositionally biased region" description="Polar residues" evidence="8">
    <location>
        <begin position="306"/>
        <end position="315"/>
    </location>
</feature>
<keyword evidence="4" id="KW-0862">Zinc</keyword>
<accession>A0A0F0I9E6</accession>
<dbReference type="Pfam" id="PF13919">
    <property type="entry name" value="ASXH"/>
    <property type="match status" value="1"/>
</dbReference>
<dbReference type="PROSITE" id="PS51916">
    <property type="entry name" value="DEUBAD"/>
    <property type="match status" value="1"/>
</dbReference>
<evidence type="ECO:0000313" key="11">
    <source>
        <dbReference type="Proteomes" id="UP000033540"/>
    </source>
</evidence>
<organism evidence="10 11">
    <name type="scientific">Aspergillus parasiticus (strain ATCC 56775 / NRRL 5862 / SRRC 143 / SU-1)</name>
    <dbReference type="NCBI Taxonomy" id="1403190"/>
    <lineage>
        <taxon>Eukaryota</taxon>
        <taxon>Fungi</taxon>
        <taxon>Dikarya</taxon>
        <taxon>Ascomycota</taxon>
        <taxon>Pezizomycotina</taxon>
        <taxon>Eurotiomycetes</taxon>
        <taxon>Eurotiomycetidae</taxon>
        <taxon>Eurotiales</taxon>
        <taxon>Aspergillaceae</taxon>
        <taxon>Aspergillus</taxon>
        <taxon>Aspergillus subgen. Circumdati</taxon>
    </lineage>
</organism>
<feature type="domain" description="DEUBAD" evidence="9">
    <location>
        <begin position="69"/>
        <end position="189"/>
    </location>
</feature>
<keyword evidence="3" id="KW-0863">Zinc-finger</keyword>
<keyword evidence="6" id="KW-0804">Transcription</keyword>
<dbReference type="Proteomes" id="UP000033540">
    <property type="component" value="Unassembled WGS sequence"/>
</dbReference>
<evidence type="ECO:0000256" key="6">
    <source>
        <dbReference type="ARBA" id="ARBA00023163"/>
    </source>
</evidence>